<dbReference type="EMBL" id="CM042880">
    <property type="protein sequence ID" value="KAI4389576.1"/>
    <property type="molecule type" value="Genomic_DNA"/>
</dbReference>
<comment type="caution">
    <text evidence="1">The sequence shown here is derived from an EMBL/GenBank/DDBJ whole genome shotgun (WGS) entry which is preliminary data.</text>
</comment>
<evidence type="ECO:0000313" key="1">
    <source>
        <dbReference type="EMBL" id="KAI4389576.1"/>
    </source>
</evidence>
<accession>A0ACB9SGB7</accession>
<organism evidence="1 2">
    <name type="scientific">Melastoma candidum</name>
    <dbReference type="NCBI Taxonomy" id="119954"/>
    <lineage>
        <taxon>Eukaryota</taxon>
        <taxon>Viridiplantae</taxon>
        <taxon>Streptophyta</taxon>
        <taxon>Embryophyta</taxon>
        <taxon>Tracheophyta</taxon>
        <taxon>Spermatophyta</taxon>
        <taxon>Magnoliopsida</taxon>
        <taxon>eudicotyledons</taxon>
        <taxon>Gunneridae</taxon>
        <taxon>Pentapetalae</taxon>
        <taxon>rosids</taxon>
        <taxon>malvids</taxon>
        <taxon>Myrtales</taxon>
        <taxon>Melastomataceae</taxon>
        <taxon>Melastomatoideae</taxon>
        <taxon>Melastomateae</taxon>
        <taxon>Melastoma</taxon>
    </lineage>
</organism>
<gene>
    <name evidence="1" type="ORF">MLD38_001790</name>
</gene>
<proteinExistence type="predicted"/>
<keyword evidence="2" id="KW-1185">Reference proteome</keyword>
<sequence>MDAEDDARMSSDKCQRINESPVAVVIVMVFLLCFAYALTYPHEFLDIATLTRLQDSSPKINASLCASLASLNLTKPDIESLMEQNRRLSEYVTMLAVTLNQTTVTLNRTTQERDNAQSLLSIMIEDRKAGPLGTVKVTPTNPTVTPDEFLNPRLSKMLEEVAVRREVLVVMSNKFAQEKLELWVAHVKRVGIPNYLVIALDDETVAFCGQNDAHVYRRDPDQKIDSIGKSDYAGSVSGLKFLVMREFLQLGYGVILSDVDVIHLQNPFNHLYRDCDIESMTDGHDNGTAYGHIEEFIDPDMGWSSSIHTTRLWVYNSGYFYLRPTKPSIELLDRVWTRMDQDPGQWDQDVYNEELFFPSHPGYSGLYASKRSMDIYQFMNSKVLFKFARKDPALRKLLPAVVHVNYHPDKIERMRGVIDFYVNGNETALDPFTDGTF</sequence>
<name>A0ACB9SGB7_9MYRT</name>
<dbReference type="Proteomes" id="UP001057402">
    <property type="component" value="Chromosome 1"/>
</dbReference>
<reference evidence="2" key="1">
    <citation type="journal article" date="2023" name="Front. Plant Sci.">
        <title>Chromosomal-level genome assembly of Melastoma candidum provides insights into trichome evolution.</title>
        <authorList>
            <person name="Zhong Y."/>
            <person name="Wu W."/>
            <person name="Sun C."/>
            <person name="Zou P."/>
            <person name="Liu Y."/>
            <person name="Dai S."/>
            <person name="Zhou R."/>
        </authorList>
    </citation>
    <scope>NUCLEOTIDE SEQUENCE [LARGE SCALE GENOMIC DNA]</scope>
</reference>
<evidence type="ECO:0000313" key="2">
    <source>
        <dbReference type="Proteomes" id="UP001057402"/>
    </source>
</evidence>
<protein>
    <submittedName>
        <fullName evidence="1">Uncharacterized protein</fullName>
    </submittedName>
</protein>